<dbReference type="Proteomes" id="UP000678499">
    <property type="component" value="Unassembled WGS sequence"/>
</dbReference>
<gene>
    <name evidence="16" type="ORF">NMOB1V02_LOCUS11065</name>
</gene>
<feature type="domain" description="Ionotropic glutamate receptor C-terminal" evidence="14">
    <location>
        <begin position="31"/>
        <end position="397"/>
    </location>
</feature>
<dbReference type="OrthoDB" id="5984008at2759"/>
<proteinExistence type="inferred from homology"/>
<evidence type="ECO:0000259" key="14">
    <source>
        <dbReference type="SMART" id="SM00079"/>
    </source>
</evidence>
<comment type="subcellular location">
    <subcellularLocation>
        <location evidence="1">Membrane</location>
        <topology evidence="1">Multi-pass membrane protein</topology>
    </subcellularLocation>
</comment>
<feature type="transmembrane region" description="Helical" evidence="12">
    <location>
        <begin position="233"/>
        <end position="251"/>
    </location>
</feature>
<sequence length="485" mass="54647">MRPGYFLLFAAAAFLGIPGTTEGQNSPDRPVLKVATLLEEPFIMKNTENPEATGNDQFVGFIKDFLDEIMDIAKFNYSLYLTPDGRWGGQNKDTLEWFGMFGEVGKGKAQMAAGSLTVTSGRHMALDLTKPFMFTGLSLLHKRPALETGGGPAFVTVLTPGAWMSLVGIYLFVSVMFWLIARCAPTERRRYDDDDVDEHVYSIRNSLWYTIGAFVLRGNEANPKAISVRLLTFFWWIFSIVLVAIYVSMVAEKYTTLHYATRIKTWKDMINQDYVQVGLVRGGSTESFFKSSTVPEIKLMWEKMQKHPDWLATSLADGIQRVRDGNGRYAFFAETLSVDYLIHRECDLVKIGPELGQRSYGFALQKKSLYTHAISAAILRLQEQGAVQALYTKWWHDTTSENCDRKSDEDRRVDAIDAGHLRGIFVPVIIVAFLAMFVALVELVWTCIWRGDLSKSPLRSSLPFSSVSRDSFRVSGLDPTKFSSV</sequence>
<comment type="similarity">
    <text evidence="2">Belongs to the glutamate-gated ion channel (TC 1.A.10.1) family.</text>
</comment>
<keyword evidence="7 12" id="KW-0472">Membrane</keyword>
<dbReference type="Gene3D" id="1.10.287.70">
    <property type="match status" value="1"/>
</dbReference>
<keyword evidence="8" id="KW-0675">Receptor</keyword>
<dbReference type="EMBL" id="OA887484">
    <property type="protein sequence ID" value="CAD7283449.1"/>
    <property type="molecule type" value="Genomic_DNA"/>
</dbReference>
<evidence type="ECO:0000256" key="3">
    <source>
        <dbReference type="ARBA" id="ARBA00022448"/>
    </source>
</evidence>
<evidence type="ECO:0000256" key="9">
    <source>
        <dbReference type="ARBA" id="ARBA00023180"/>
    </source>
</evidence>
<protein>
    <submittedName>
        <fullName evidence="16">Uncharacterized protein</fullName>
    </submittedName>
</protein>
<keyword evidence="17" id="KW-1185">Reference proteome</keyword>
<dbReference type="InterPro" id="IPR015683">
    <property type="entry name" value="Ionotropic_Glu_rcpt"/>
</dbReference>
<dbReference type="EMBL" id="CAJPEX010005447">
    <property type="protein sequence ID" value="CAG0923601.1"/>
    <property type="molecule type" value="Genomic_DNA"/>
</dbReference>
<feature type="transmembrane region" description="Helical" evidence="12">
    <location>
        <begin position="162"/>
        <end position="181"/>
    </location>
</feature>
<reference evidence="16" key="1">
    <citation type="submission" date="2020-11" db="EMBL/GenBank/DDBJ databases">
        <authorList>
            <person name="Tran Van P."/>
        </authorList>
    </citation>
    <scope>NUCLEOTIDE SEQUENCE</scope>
</reference>
<keyword evidence="5 12" id="KW-1133">Transmembrane helix</keyword>
<dbReference type="InterPro" id="IPR019594">
    <property type="entry name" value="Glu/Gly-bd"/>
</dbReference>
<evidence type="ECO:0000256" key="13">
    <source>
        <dbReference type="SAM" id="SignalP"/>
    </source>
</evidence>
<feature type="domain" description="Ionotropic glutamate receptor L-glutamate and glycine-binding" evidence="15">
    <location>
        <begin position="41"/>
        <end position="106"/>
    </location>
</feature>
<feature type="signal peptide" evidence="13">
    <location>
        <begin position="1"/>
        <end position="23"/>
    </location>
</feature>
<organism evidence="16">
    <name type="scientific">Notodromas monacha</name>
    <dbReference type="NCBI Taxonomy" id="399045"/>
    <lineage>
        <taxon>Eukaryota</taxon>
        <taxon>Metazoa</taxon>
        <taxon>Ecdysozoa</taxon>
        <taxon>Arthropoda</taxon>
        <taxon>Crustacea</taxon>
        <taxon>Oligostraca</taxon>
        <taxon>Ostracoda</taxon>
        <taxon>Podocopa</taxon>
        <taxon>Podocopida</taxon>
        <taxon>Cypridocopina</taxon>
        <taxon>Cypridoidea</taxon>
        <taxon>Cyprididae</taxon>
        <taxon>Notodromas</taxon>
    </lineage>
</organism>
<dbReference type="SMART" id="SM00918">
    <property type="entry name" value="Lig_chan-Glu_bd"/>
    <property type="match status" value="1"/>
</dbReference>
<dbReference type="Pfam" id="PF00060">
    <property type="entry name" value="Lig_chan"/>
    <property type="match status" value="1"/>
</dbReference>
<evidence type="ECO:0000313" key="16">
    <source>
        <dbReference type="EMBL" id="CAD7283449.1"/>
    </source>
</evidence>
<evidence type="ECO:0000256" key="5">
    <source>
        <dbReference type="ARBA" id="ARBA00022989"/>
    </source>
</evidence>
<evidence type="ECO:0000256" key="8">
    <source>
        <dbReference type="ARBA" id="ARBA00023170"/>
    </source>
</evidence>
<dbReference type="GO" id="GO:0016020">
    <property type="term" value="C:membrane"/>
    <property type="evidence" value="ECO:0007669"/>
    <property type="project" value="UniProtKB-SubCell"/>
</dbReference>
<keyword evidence="11" id="KW-0407">Ion channel</keyword>
<evidence type="ECO:0000256" key="2">
    <source>
        <dbReference type="ARBA" id="ARBA00008685"/>
    </source>
</evidence>
<keyword evidence="13" id="KW-0732">Signal</keyword>
<evidence type="ECO:0000259" key="15">
    <source>
        <dbReference type="SMART" id="SM00918"/>
    </source>
</evidence>
<keyword evidence="4 12" id="KW-0812">Transmembrane</keyword>
<dbReference type="PANTHER" id="PTHR18966">
    <property type="entry name" value="IONOTROPIC GLUTAMATE RECEPTOR"/>
    <property type="match status" value="1"/>
</dbReference>
<evidence type="ECO:0000256" key="6">
    <source>
        <dbReference type="ARBA" id="ARBA00023065"/>
    </source>
</evidence>
<keyword evidence="9" id="KW-0325">Glycoprotein</keyword>
<evidence type="ECO:0000256" key="4">
    <source>
        <dbReference type="ARBA" id="ARBA00022692"/>
    </source>
</evidence>
<dbReference type="SMART" id="SM00079">
    <property type="entry name" value="PBPe"/>
    <property type="match status" value="1"/>
</dbReference>
<accession>A0A7R9BYA1</accession>
<keyword evidence="10" id="KW-1071">Ligand-gated ion channel</keyword>
<dbReference type="Pfam" id="PF10613">
    <property type="entry name" value="Lig_chan-Glu_bd"/>
    <property type="match status" value="1"/>
</dbReference>
<evidence type="ECO:0000256" key="10">
    <source>
        <dbReference type="ARBA" id="ARBA00023286"/>
    </source>
</evidence>
<dbReference type="AlphaFoldDB" id="A0A7R9BYA1"/>
<keyword evidence="3" id="KW-0813">Transport</keyword>
<dbReference type="GO" id="GO:0015276">
    <property type="term" value="F:ligand-gated monoatomic ion channel activity"/>
    <property type="evidence" value="ECO:0007669"/>
    <property type="project" value="InterPro"/>
</dbReference>
<evidence type="ECO:0000256" key="11">
    <source>
        <dbReference type="ARBA" id="ARBA00023303"/>
    </source>
</evidence>
<evidence type="ECO:0000313" key="17">
    <source>
        <dbReference type="Proteomes" id="UP000678499"/>
    </source>
</evidence>
<evidence type="ECO:0000256" key="7">
    <source>
        <dbReference type="ARBA" id="ARBA00023136"/>
    </source>
</evidence>
<dbReference type="FunFam" id="3.40.190.10:FF:000210">
    <property type="entry name" value="Glutamate receptor ionotropic, kainate 1"/>
    <property type="match status" value="1"/>
</dbReference>
<name>A0A7R9BYA1_9CRUS</name>
<feature type="transmembrane region" description="Helical" evidence="12">
    <location>
        <begin position="424"/>
        <end position="449"/>
    </location>
</feature>
<dbReference type="Gene3D" id="3.40.190.10">
    <property type="entry name" value="Periplasmic binding protein-like II"/>
    <property type="match status" value="2"/>
</dbReference>
<dbReference type="SUPFAM" id="SSF53850">
    <property type="entry name" value="Periplasmic binding protein-like II"/>
    <property type="match status" value="1"/>
</dbReference>
<keyword evidence="6" id="KW-0406">Ion transport</keyword>
<dbReference type="InterPro" id="IPR001320">
    <property type="entry name" value="Iontro_rcpt_C"/>
</dbReference>
<feature type="chain" id="PRO_5036403111" evidence="13">
    <location>
        <begin position="24"/>
        <end position="485"/>
    </location>
</feature>
<evidence type="ECO:0000256" key="12">
    <source>
        <dbReference type="SAM" id="Phobius"/>
    </source>
</evidence>
<evidence type="ECO:0000256" key="1">
    <source>
        <dbReference type="ARBA" id="ARBA00004141"/>
    </source>
</evidence>